<sequence>MTNKKALSFKKTSKTIANTSYEGTYFNLDSSFDQHQVKAIVTHNTQKSEMCLPIVLQHGSPTAMLSSNSYQNYEIQEEVLNFAQSIVVFHQDKDSYTMSLLNEHA</sequence>
<organism evidence="1 2">
    <name type="scientific">Acinetobacter kyonggiensis</name>
    <dbReference type="NCBI Taxonomy" id="595670"/>
    <lineage>
        <taxon>Bacteria</taxon>
        <taxon>Pseudomonadati</taxon>
        <taxon>Pseudomonadota</taxon>
        <taxon>Gammaproteobacteria</taxon>
        <taxon>Moraxellales</taxon>
        <taxon>Moraxellaceae</taxon>
        <taxon>Acinetobacter</taxon>
    </lineage>
</organism>
<reference evidence="2" key="1">
    <citation type="submission" date="2016-10" db="EMBL/GenBank/DDBJ databases">
        <authorList>
            <person name="Varghese N."/>
            <person name="Submissions S."/>
        </authorList>
    </citation>
    <scope>NUCLEOTIDE SEQUENCE [LARGE SCALE GENOMIC DNA]</scope>
    <source>
        <strain evidence="2">ANC 5109</strain>
    </source>
</reference>
<evidence type="ECO:0000313" key="1">
    <source>
        <dbReference type="EMBL" id="SDY25031.1"/>
    </source>
</evidence>
<dbReference type="AlphaFoldDB" id="A0A1H3IBE5"/>
<dbReference type="RefSeq" id="WP_092688935.1">
    <property type="nucleotide sequence ID" value="NZ_FNPK01000006.1"/>
</dbReference>
<name>A0A1H3IBE5_9GAMM</name>
<protein>
    <submittedName>
        <fullName evidence="1">Uncharacterized protein</fullName>
    </submittedName>
</protein>
<accession>A0A1H3IBE5</accession>
<gene>
    <name evidence="1" type="ORF">SAMN05421643_10658</name>
</gene>
<proteinExistence type="predicted"/>
<dbReference type="Proteomes" id="UP000199035">
    <property type="component" value="Unassembled WGS sequence"/>
</dbReference>
<dbReference type="EMBL" id="FNPK01000006">
    <property type="protein sequence ID" value="SDY25031.1"/>
    <property type="molecule type" value="Genomic_DNA"/>
</dbReference>
<keyword evidence="2" id="KW-1185">Reference proteome</keyword>
<evidence type="ECO:0000313" key="2">
    <source>
        <dbReference type="Proteomes" id="UP000199035"/>
    </source>
</evidence>